<dbReference type="PANTHER" id="PTHR22602">
    <property type="entry name" value="TRANSFERASE CAF17, MITOCHONDRIAL-RELATED"/>
    <property type="match status" value="1"/>
</dbReference>
<reference evidence="1 2" key="1">
    <citation type="submission" date="2024-02" db="EMBL/GenBank/DDBJ databases">
        <title>A novel Wenzhouxiangellaceae bacterium, isolated from coastal sediments.</title>
        <authorList>
            <person name="Du Z.-J."/>
            <person name="Ye Y.-Q."/>
            <person name="Zhang X.-Y."/>
        </authorList>
    </citation>
    <scope>NUCLEOTIDE SEQUENCE [LARGE SCALE GENOMIC DNA]</scope>
    <source>
        <strain evidence="1 2">CH-27</strain>
    </source>
</reference>
<dbReference type="InterPro" id="IPR017703">
    <property type="entry name" value="YgfZ/GCV_T_CS"/>
</dbReference>
<dbReference type="AlphaFoldDB" id="A0AAW9RDJ7"/>
<keyword evidence="2" id="KW-1185">Reference proteome</keyword>
<dbReference type="EMBL" id="JAZHOG010000007">
    <property type="protein sequence ID" value="MEJ8568298.1"/>
    <property type="molecule type" value="Genomic_DNA"/>
</dbReference>
<dbReference type="NCBIfam" id="TIGR03317">
    <property type="entry name" value="ygfZ_signature"/>
    <property type="match status" value="1"/>
</dbReference>
<sequence>MNTVIPLPYLTVFRVRGPDAATFLHGQMAADLENLDEGDATFSAYCSPRGQVIAMLLIQRTGNDWLLAGHSELMEPVIERLRRFVLRADVQFEAETGSLAGVPKPGKARGTVTPGGTGLHYVFGNNSAAAPETAVSDWRWRELEQGVSWLGPASSERFIPQMIGLDRIGAVSFSKGCFPGQEVIARARYLGKVKRGPVLVAFRGLSDLAVGDDVSLTADDQSADGVVVELVRRADDAVLVVVVSSLDESAPVRRIEHRGENAQADRIQRLD</sequence>
<dbReference type="SUPFAM" id="SSF103025">
    <property type="entry name" value="Folate-binding domain"/>
    <property type="match status" value="1"/>
</dbReference>
<gene>
    <name evidence="1" type="ORF">V3330_11735</name>
</gene>
<accession>A0AAW9RDJ7</accession>
<dbReference type="Gene3D" id="3.30.70.1400">
    <property type="entry name" value="Aminomethyltransferase beta-barrel domains"/>
    <property type="match status" value="1"/>
</dbReference>
<protein>
    <recommendedName>
        <fullName evidence="3">Aminomethyltransferase folate-binding domain-containing protein</fullName>
    </recommendedName>
</protein>
<dbReference type="Proteomes" id="UP001359886">
    <property type="component" value="Unassembled WGS sequence"/>
</dbReference>
<dbReference type="InterPro" id="IPR045179">
    <property type="entry name" value="YgfZ/GcvT"/>
</dbReference>
<organism evidence="1 2">
    <name type="scientific">Elongatibacter sediminis</name>
    <dbReference type="NCBI Taxonomy" id="3119006"/>
    <lineage>
        <taxon>Bacteria</taxon>
        <taxon>Pseudomonadati</taxon>
        <taxon>Pseudomonadota</taxon>
        <taxon>Gammaproteobacteria</taxon>
        <taxon>Chromatiales</taxon>
        <taxon>Wenzhouxiangellaceae</taxon>
        <taxon>Elongatibacter</taxon>
    </lineage>
</organism>
<evidence type="ECO:0008006" key="3">
    <source>
        <dbReference type="Google" id="ProtNLM"/>
    </source>
</evidence>
<comment type="caution">
    <text evidence="1">The sequence shown here is derived from an EMBL/GenBank/DDBJ whole genome shotgun (WGS) entry which is preliminary data.</text>
</comment>
<evidence type="ECO:0000313" key="1">
    <source>
        <dbReference type="EMBL" id="MEJ8568298.1"/>
    </source>
</evidence>
<proteinExistence type="predicted"/>
<evidence type="ECO:0000313" key="2">
    <source>
        <dbReference type="Proteomes" id="UP001359886"/>
    </source>
</evidence>
<dbReference type="GO" id="GO:0016226">
    <property type="term" value="P:iron-sulfur cluster assembly"/>
    <property type="evidence" value="ECO:0007669"/>
    <property type="project" value="TreeGrafter"/>
</dbReference>
<dbReference type="PANTHER" id="PTHR22602:SF0">
    <property type="entry name" value="TRANSFERASE CAF17, MITOCHONDRIAL-RELATED"/>
    <property type="match status" value="1"/>
</dbReference>
<dbReference type="Gene3D" id="2.40.30.160">
    <property type="match status" value="1"/>
</dbReference>
<name>A0AAW9RDJ7_9GAMM</name>